<protein>
    <submittedName>
        <fullName evidence="6">DNA recombination protein RmuC</fullName>
    </submittedName>
</protein>
<dbReference type="RefSeq" id="WP_220252882.1">
    <property type="nucleotide sequence ID" value="NZ_JAICCF010000005.1"/>
</dbReference>
<gene>
    <name evidence="6" type="primary">rmuC</name>
    <name evidence="6" type="ORF">K1Y79_24650</name>
</gene>
<dbReference type="EMBL" id="JAICCF010000005">
    <property type="protein sequence ID" value="MBW8687550.1"/>
    <property type="molecule type" value="Genomic_DNA"/>
</dbReference>
<proteinExistence type="inferred from homology"/>
<comment type="similarity">
    <text evidence="2">Belongs to the RmuC family.</text>
</comment>
<sequence>MDQLIIIIFALISCAALGAVIKVVTRSHQLKTRIAVLETQLTTAEQSSVAYRNELYNKQADIEQLNTRLQIMQEETIRIESNGEARYREAENRLREQQEFIDRSNEQLKDAFNTISSEALKHNNASFVALAKSVLETQVTDAKGDLDKRQQAIDALVKPLTDTLHRFDENMRQLESSRQQQYGQINQFILGIQQSTEKLQKETHSLVSALKTSHIRGRYGEIALRRVVEFAGMTEHCDFSEQVSVHTEEGTLRPDMIIRLPEGKTIVVDSKVPLSAYMRAFETEDEDERRVLLNQHAQAVREHLKQLSAKAYWSQWKSSPDYVILYMQIESSFGAALQADPTLIEDGIRNRVVFATPTTLITLLRTVGFVWQQLHVAENIEDIRAAGIELYNRTNVLLRHFTNIGGSLKTVLGHYNDAVASLESRFMPQARKLYHLGPALKQTLPDVKPIEAGVRHSAVQQEELIPGEAEQGTANNL</sequence>
<accession>A0ABS7GIM5</accession>
<dbReference type="PANTHER" id="PTHR30563">
    <property type="entry name" value="DNA RECOMBINATION PROTEIN RMUC"/>
    <property type="match status" value="1"/>
</dbReference>
<keyword evidence="4" id="KW-0233">DNA recombination</keyword>
<feature type="coiled-coil region" evidence="5">
    <location>
        <begin position="55"/>
        <end position="107"/>
    </location>
</feature>
<name>A0ABS7GIM5_9BACT</name>
<organism evidence="6 7">
    <name type="scientific">Chitinophaga rhizophila</name>
    <dbReference type="NCBI Taxonomy" id="2866212"/>
    <lineage>
        <taxon>Bacteria</taxon>
        <taxon>Pseudomonadati</taxon>
        <taxon>Bacteroidota</taxon>
        <taxon>Chitinophagia</taxon>
        <taxon>Chitinophagales</taxon>
        <taxon>Chitinophagaceae</taxon>
        <taxon>Chitinophaga</taxon>
    </lineage>
</organism>
<evidence type="ECO:0000256" key="5">
    <source>
        <dbReference type="SAM" id="Coils"/>
    </source>
</evidence>
<reference evidence="6 7" key="1">
    <citation type="submission" date="2021-08" db="EMBL/GenBank/DDBJ databases">
        <title>The genome sequence of Chitinophaga sp. B61.</title>
        <authorList>
            <person name="Zhang X."/>
        </authorList>
    </citation>
    <scope>NUCLEOTIDE SEQUENCE [LARGE SCALE GENOMIC DNA]</scope>
    <source>
        <strain evidence="6 7">B61</strain>
    </source>
</reference>
<dbReference type="Pfam" id="PF02646">
    <property type="entry name" value="RmuC"/>
    <property type="match status" value="1"/>
</dbReference>
<keyword evidence="7" id="KW-1185">Reference proteome</keyword>
<dbReference type="PANTHER" id="PTHR30563:SF0">
    <property type="entry name" value="DNA RECOMBINATION PROTEIN RMUC"/>
    <property type="match status" value="1"/>
</dbReference>
<evidence type="ECO:0000256" key="4">
    <source>
        <dbReference type="ARBA" id="ARBA00023172"/>
    </source>
</evidence>
<evidence type="ECO:0000256" key="1">
    <source>
        <dbReference type="ARBA" id="ARBA00003416"/>
    </source>
</evidence>
<comment type="function">
    <text evidence="1">Involved in DNA recombination.</text>
</comment>
<dbReference type="Proteomes" id="UP000812961">
    <property type="component" value="Unassembled WGS sequence"/>
</dbReference>
<evidence type="ECO:0000256" key="2">
    <source>
        <dbReference type="ARBA" id="ARBA00009840"/>
    </source>
</evidence>
<dbReference type="Gene3D" id="1.10.287.1490">
    <property type="match status" value="1"/>
</dbReference>
<dbReference type="InterPro" id="IPR003798">
    <property type="entry name" value="DNA_recombination_RmuC"/>
</dbReference>
<keyword evidence="3 5" id="KW-0175">Coiled coil</keyword>
<comment type="caution">
    <text evidence="6">The sequence shown here is derived from an EMBL/GenBank/DDBJ whole genome shotgun (WGS) entry which is preliminary data.</text>
</comment>
<evidence type="ECO:0000313" key="7">
    <source>
        <dbReference type="Proteomes" id="UP000812961"/>
    </source>
</evidence>
<evidence type="ECO:0000256" key="3">
    <source>
        <dbReference type="ARBA" id="ARBA00023054"/>
    </source>
</evidence>
<evidence type="ECO:0000313" key="6">
    <source>
        <dbReference type="EMBL" id="MBW8687550.1"/>
    </source>
</evidence>